<reference evidence="1" key="1">
    <citation type="journal article" date="2021" name="MSphere">
        <title>Diverse RNA Viruses Discovered in Three Parasitoid Wasps of the Rice Weevil Sitophilus oryzae.</title>
        <authorList>
            <person name="Wang F."/>
            <person name="Yuan B."/>
            <person name="Xiao S."/>
            <person name="Zhang J."/>
            <person name="Jia W."/>
            <person name="Fang Q."/>
            <person name="Wang F."/>
            <person name="Song Q."/>
            <person name="Ye G."/>
        </authorList>
    </citation>
    <scope>NUCLEOTIDE SEQUENCE</scope>
</reference>
<dbReference type="GeneID" id="80539753"/>
<accession>A0AAE7S0P9</accession>
<gene>
    <name evidence="1" type="primary">N</name>
</gene>
<organism evidence="1 2">
    <name type="scientific">Anisopteromalus calandrae negative-strand RNA virus 1</name>
    <dbReference type="NCBI Taxonomy" id="2848909"/>
    <lineage>
        <taxon>Viruses</taxon>
        <taxon>Riboviria</taxon>
        <taxon>Orthornavirae</taxon>
        <taxon>Negarnaviricota</taxon>
        <taxon>Haploviricotina</taxon>
        <taxon>Monjiviricetes</taxon>
        <taxon>Mononegavirales</taxon>
        <taxon>Lispiviridae</taxon>
        <taxon>Anidravirus</taxon>
        <taxon>Anidravirus hangzhouense</taxon>
    </lineage>
</organism>
<name>A0AAE7S0P9_9MONO</name>
<evidence type="ECO:0000313" key="2">
    <source>
        <dbReference type="Proteomes" id="UP000830880"/>
    </source>
</evidence>
<dbReference type="RefSeq" id="YP_010801069.1">
    <property type="nucleotide sequence ID" value="NC_076943.1"/>
</dbReference>
<dbReference type="KEGG" id="vg:80539753"/>
<keyword evidence="1" id="KW-0946">Virion</keyword>
<sequence>MEHQTATSRAQVLSRLPLEAKQFLLGRDRNAVQLADLSNGKTRENTDIKFRPQEKEVIRYYCLANNVIMTEDLIARLSIIGTIPLYMESGDEDEVQQDQQSRYFGAMLSVLTAYCSSNAIQASSLIEHLRGSGFLLAKEVLTADQLREQSDDLWEVYKELAGMDNTIEYHCRELIVIGLSSLLLIAKRLSEASVTQWFDRRWRALASLIRCPTHLSGISKPEVSACNGLNNFMASLHKCRKSVFTIIRALAAIDENRYKAAFDSIVRNMWWAEATHLGMIDEHICRYNPEILAFPEFMGPEKLNLSVAYQILMKLNEEDRPFIRLLLPPEECVPLQSRHFTTLYAAARAIATIDNPTIANLQTANSDSLKSLGEKVANYVRAKRDIGPLGAAAALEPNLTKEAYAALLTIIKDNRITEEGENVALPEIR</sequence>
<keyword evidence="1" id="KW-0543">Viral nucleoprotein</keyword>
<dbReference type="Proteomes" id="UP000830880">
    <property type="component" value="Segment"/>
</dbReference>
<dbReference type="GO" id="GO:0019013">
    <property type="term" value="C:viral nucleocapsid"/>
    <property type="evidence" value="ECO:0007669"/>
    <property type="project" value="UniProtKB-KW"/>
</dbReference>
<evidence type="ECO:0000313" key="1">
    <source>
        <dbReference type="EMBL" id="QWT43281.1"/>
    </source>
</evidence>
<proteinExistence type="predicted"/>
<keyword evidence="2" id="KW-1185">Reference proteome</keyword>
<protein>
    <submittedName>
        <fullName evidence="1">Nucleocapsid protein</fullName>
    </submittedName>
</protein>
<dbReference type="EMBL" id="MW864602">
    <property type="protein sequence ID" value="QWT43281.1"/>
    <property type="molecule type" value="Genomic_RNA"/>
</dbReference>